<sequence length="143" mass="16061">MSDDGGTETSGITLAFSLAAIERLDDPAAVFEDAQDWSRWLGIIDDDTDRIAQIVTEHDLRQDFEPEGRDKWFLLEELCETKQTPRHVYVGASDADMRVSTLFCWEYVRVAEAAEQSGWTLSEPESNRGIVGRLLAPVRTLLG</sequence>
<gene>
    <name evidence="2" type="ORF">EWF95_11785</name>
</gene>
<organism evidence="2 3">
    <name type="scientific">Halonotius roseus</name>
    <dbReference type="NCBI Taxonomy" id="2511997"/>
    <lineage>
        <taxon>Archaea</taxon>
        <taxon>Methanobacteriati</taxon>
        <taxon>Methanobacteriota</taxon>
        <taxon>Stenosarchaea group</taxon>
        <taxon>Halobacteria</taxon>
        <taxon>Halobacteriales</taxon>
        <taxon>Haloferacaceae</taxon>
        <taxon>Halonotius</taxon>
    </lineage>
</organism>
<evidence type="ECO:0000313" key="2">
    <source>
        <dbReference type="EMBL" id="TQQ79681.1"/>
    </source>
</evidence>
<comment type="caution">
    <text evidence="2">The sequence shown here is derived from an EMBL/GenBank/DDBJ whole genome shotgun (WGS) entry which is preliminary data.</text>
</comment>
<dbReference type="EMBL" id="SESI01000003">
    <property type="protein sequence ID" value="TQQ79681.1"/>
    <property type="molecule type" value="Genomic_DNA"/>
</dbReference>
<dbReference type="Proteomes" id="UP000315385">
    <property type="component" value="Unassembled WGS sequence"/>
</dbReference>
<dbReference type="RefSeq" id="WP_142444270.1">
    <property type="nucleotide sequence ID" value="NZ_SESI01000003.1"/>
</dbReference>
<proteinExistence type="predicted"/>
<dbReference type="OrthoDB" id="221805at2157"/>
<dbReference type="InterPro" id="IPR055548">
    <property type="entry name" value="DUF7124"/>
</dbReference>
<evidence type="ECO:0000259" key="1">
    <source>
        <dbReference type="Pfam" id="PF23439"/>
    </source>
</evidence>
<evidence type="ECO:0000313" key="3">
    <source>
        <dbReference type="Proteomes" id="UP000315385"/>
    </source>
</evidence>
<accession>A0A544QM46</accession>
<feature type="domain" description="DUF7124" evidence="1">
    <location>
        <begin position="12"/>
        <end position="121"/>
    </location>
</feature>
<protein>
    <recommendedName>
        <fullName evidence="1">DUF7124 domain-containing protein</fullName>
    </recommendedName>
</protein>
<keyword evidence="3" id="KW-1185">Reference proteome</keyword>
<name>A0A544QM46_9EURY</name>
<dbReference type="Pfam" id="PF23439">
    <property type="entry name" value="DUF7124"/>
    <property type="match status" value="1"/>
</dbReference>
<dbReference type="AlphaFoldDB" id="A0A544QM46"/>
<reference evidence="2 3" key="1">
    <citation type="submission" date="2019-02" db="EMBL/GenBank/DDBJ databases">
        <title>Halonotius sp. a new haloqrchaeon isolated from saline water.</title>
        <authorList>
            <person name="Duran-Viseras A."/>
            <person name="Sanchez-Porro C."/>
            <person name="Ventosa A."/>
        </authorList>
    </citation>
    <scope>NUCLEOTIDE SEQUENCE [LARGE SCALE GENOMIC DNA]</scope>
    <source>
        <strain evidence="2 3">F9-27</strain>
    </source>
</reference>